<dbReference type="InterPro" id="IPR012545">
    <property type="entry name" value="DUF1697"/>
</dbReference>
<reference evidence="2" key="1">
    <citation type="submission" date="2016-10" db="EMBL/GenBank/DDBJ databases">
        <authorList>
            <person name="Varghese N."/>
            <person name="Submissions S."/>
        </authorList>
    </citation>
    <scope>NUCLEOTIDE SEQUENCE [LARGE SCALE GENOMIC DNA]</scope>
    <source>
        <strain evidence="2">CGMCC 4.3530</strain>
    </source>
</reference>
<dbReference type="AlphaFoldDB" id="A0A1H3GP97"/>
<dbReference type="RefSeq" id="WP_093267722.1">
    <property type="nucleotide sequence ID" value="NZ_FNOK01000019.1"/>
</dbReference>
<accession>A0A1H3GP97</accession>
<organism evidence="1 2">
    <name type="scientific">Saccharopolyspora shandongensis</name>
    <dbReference type="NCBI Taxonomy" id="418495"/>
    <lineage>
        <taxon>Bacteria</taxon>
        <taxon>Bacillati</taxon>
        <taxon>Actinomycetota</taxon>
        <taxon>Actinomycetes</taxon>
        <taxon>Pseudonocardiales</taxon>
        <taxon>Pseudonocardiaceae</taxon>
        <taxon>Saccharopolyspora</taxon>
    </lineage>
</organism>
<sequence>MHTYIALLRAVNLGSRGRVAMADLRDLVAAAGHGDVATYLQSGNVVFTSDRTDPEALSADLRRRLAGELGVDTPVLVRTGTEITGIAAHHPFQDGQHDHAKLHVAFLTAEPDPGQAAQLAVPDGAPEELHLAGRELYLHYPAGAGRSKLTAAYLEKRLGVGLTARNWKTVTALAELARQRT</sequence>
<dbReference type="OrthoDB" id="9806494at2"/>
<dbReference type="Gene3D" id="3.30.70.1280">
    <property type="entry name" value="SP0830-like domains"/>
    <property type="match status" value="1"/>
</dbReference>
<name>A0A1H3GP97_9PSEU</name>
<dbReference type="EMBL" id="FNOK01000019">
    <property type="protein sequence ID" value="SDY05143.1"/>
    <property type="molecule type" value="Genomic_DNA"/>
</dbReference>
<evidence type="ECO:0000313" key="1">
    <source>
        <dbReference type="EMBL" id="SDY05143.1"/>
    </source>
</evidence>
<dbReference type="Proteomes" id="UP000199529">
    <property type="component" value="Unassembled WGS sequence"/>
</dbReference>
<evidence type="ECO:0000313" key="2">
    <source>
        <dbReference type="Proteomes" id="UP000199529"/>
    </source>
</evidence>
<dbReference type="PANTHER" id="PTHR36439">
    <property type="entry name" value="BLL4334 PROTEIN"/>
    <property type="match status" value="1"/>
</dbReference>
<dbReference type="PIRSF" id="PIRSF008502">
    <property type="entry name" value="UCP008502"/>
    <property type="match status" value="1"/>
</dbReference>
<proteinExistence type="predicted"/>
<dbReference type="Pfam" id="PF08002">
    <property type="entry name" value="DUF1697"/>
    <property type="match status" value="1"/>
</dbReference>
<dbReference type="PANTHER" id="PTHR36439:SF1">
    <property type="entry name" value="DUF1697 DOMAIN-CONTAINING PROTEIN"/>
    <property type="match status" value="1"/>
</dbReference>
<protein>
    <submittedName>
        <fullName evidence="1">Uncharacterized conserved protein, DUF1697 family</fullName>
    </submittedName>
</protein>
<gene>
    <name evidence="1" type="ORF">SAMN05216215_101935</name>
</gene>
<dbReference type="SUPFAM" id="SSF160379">
    <property type="entry name" value="SP0830-like"/>
    <property type="match status" value="1"/>
</dbReference>
<keyword evidence="2" id="KW-1185">Reference proteome</keyword>
<dbReference type="STRING" id="418495.SAMN05216215_101935"/>